<proteinExistence type="predicted"/>
<dbReference type="Proteomes" id="UP001558474">
    <property type="component" value="Unassembled WGS sequence"/>
</dbReference>
<comment type="caution">
    <text evidence="1">The sequence shown here is derived from an EMBL/GenBank/DDBJ whole genome shotgun (WGS) entry which is preliminary data.</text>
</comment>
<sequence>MKYAPEDVRIDVANAQYTVVHALDSLRAAVEETARIPHVHYYAVTGDADIEAWLRVVHTVTAHLEDLSRVFETVEQIDPYAGREDDFGPLDQPSAARDRLQGRGALVAEAPVNAPDPATAGTAAFGVSRSITPDNPFADVFAARGTFGHVAQ</sequence>
<gene>
    <name evidence="1" type="ORF">ABFW12_25720</name>
</gene>
<evidence type="ECO:0000313" key="2">
    <source>
        <dbReference type="Proteomes" id="UP001558474"/>
    </source>
</evidence>
<evidence type="ECO:0000313" key="1">
    <source>
        <dbReference type="EMBL" id="MEX3741633.1"/>
    </source>
</evidence>
<dbReference type="EMBL" id="JBDLOU010000073">
    <property type="protein sequence ID" value="MEX3741633.1"/>
    <property type="molecule type" value="Genomic_DNA"/>
</dbReference>
<name>A0ABV3VJR6_9MYCO</name>
<protein>
    <submittedName>
        <fullName evidence="1">Uncharacterized protein</fullName>
    </submittedName>
</protein>
<reference evidence="1 2" key="1">
    <citation type="submission" date="2024-04" db="EMBL/GenBank/DDBJ databases">
        <title>Genomic Markers of Mycobacteria.</title>
        <authorList>
            <person name="Soliman M.S."/>
            <person name="Elkholy A."/>
            <person name="Soliman N.S."/>
            <person name="Abbas A."/>
            <person name="Khayrat S."/>
            <person name="Shawky S."/>
        </authorList>
    </citation>
    <scope>NUCLEOTIDE SEQUENCE [LARGE SCALE GENOMIC DNA]</scope>
    <source>
        <strain evidence="1 2">Egy-CU-AM5</strain>
    </source>
</reference>
<organism evidence="1 2">
    <name type="scientific">Mycolicibacterium porcinum</name>
    <dbReference type="NCBI Taxonomy" id="39693"/>
    <lineage>
        <taxon>Bacteria</taxon>
        <taxon>Bacillati</taxon>
        <taxon>Actinomycetota</taxon>
        <taxon>Actinomycetes</taxon>
        <taxon>Mycobacteriales</taxon>
        <taxon>Mycobacteriaceae</taxon>
        <taxon>Mycolicibacterium</taxon>
    </lineage>
</organism>
<accession>A0ABV3VJR6</accession>
<keyword evidence="2" id="KW-1185">Reference proteome</keyword>
<dbReference type="RefSeq" id="WP_368574014.1">
    <property type="nucleotide sequence ID" value="NZ_JBDLOU010000073.1"/>
</dbReference>